<evidence type="ECO:0000259" key="4">
    <source>
        <dbReference type="Pfam" id="PF00891"/>
    </source>
</evidence>
<dbReference type="SUPFAM" id="SSF53335">
    <property type="entry name" value="S-adenosyl-L-methionine-dependent methyltransferases"/>
    <property type="match status" value="1"/>
</dbReference>
<feature type="domain" description="O-methyltransferase C-terminal" evidence="4">
    <location>
        <begin position="200"/>
        <end position="391"/>
    </location>
</feature>
<dbReference type="OrthoDB" id="2410195at2759"/>
<name>A0A2J6QSZ7_HYAVF</name>
<reference evidence="6 7" key="1">
    <citation type="submission" date="2016-04" db="EMBL/GenBank/DDBJ databases">
        <title>A degradative enzymes factory behind the ericoid mycorrhizal symbiosis.</title>
        <authorList>
            <consortium name="DOE Joint Genome Institute"/>
            <person name="Martino E."/>
            <person name="Morin E."/>
            <person name="Grelet G."/>
            <person name="Kuo A."/>
            <person name="Kohler A."/>
            <person name="Daghino S."/>
            <person name="Barry K."/>
            <person name="Choi C."/>
            <person name="Cichocki N."/>
            <person name="Clum A."/>
            <person name="Copeland A."/>
            <person name="Hainaut M."/>
            <person name="Haridas S."/>
            <person name="Labutti K."/>
            <person name="Lindquist E."/>
            <person name="Lipzen A."/>
            <person name="Khouja H.-R."/>
            <person name="Murat C."/>
            <person name="Ohm R."/>
            <person name="Olson A."/>
            <person name="Spatafora J."/>
            <person name="Veneault-Fourrey C."/>
            <person name="Henrissat B."/>
            <person name="Grigoriev I."/>
            <person name="Martin F."/>
            <person name="Perotto S."/>
        </authorList>
    </citation>
    <scope>NUCLEOTIDE SEQUENCE [LARGE SCALE GENOMIC DNA]</scope>
    <source>
        <strain evidence="6 7">F</strain>
    </source>
</reference>
<evidence type="ECO:0000313" key="6">
    <source>
        <dbReference type="EMBL" id="PMD29394.1"/>
    </source>
</evidence>
<dbReference type="InterPro" id="IPR012967">
    <property type="entry name" value="COMT_dimerisation"/>
</dbReference>
<feature type="domain" description="O-methyltransferase dimerisation" evidence="5">
    <location>
        <begin position="78"/>
        <end position="148"/>
    </location>
</feature>
<organism evidence="6 7">
    <name type="scientific">Hyaloscypha variabilis (strain UAMH 11265 / GT02V1 / F)</name>
    <name type="common">Meliniomyces variabilis</name>
    <dbReference type="NCBI Taxonomy" id="1149755"/>
    <lineage>
        <taxon>Eukaryota</taxon>
        <taxon>Fungi</taxon>
        <taxon>Dikarya</taxon>
        <taxon>Ascomycota</taxon>
        <taxon>Pezizomycotina</taxon>
        <taxon>Leotiomycetes</taxon>
        <taxon>Helotiales</taxon>
        <taxon>Hyaloscyphaceae</taxon>
        <taxon>Hyaloscypha</taxon>
        <taxon>Hyaloscypha variabilis</taxon>
    </lineage>
</organism>
<keyword evidence="2" id="KW-0808">Transferase</keyword>
<dbReference type="GO" id="GO:0032259">
    <property type="term" value="P:methylation"/>
    <property type="evidence" value="ECO:0007669"/>
    <property type="project" value="UniProtKB-KW"/>
</dbReference>
<dbReference type="InterPro" id="IPR016461">
    <property type="entry name" value="COMT-like"/>
</dbReference>
<sequence>MDKAAAAQQIAAITASLETLTKDLKLYASAIENGSGTDLESIGKVSSTHTNLIASVRTLNRSARGPVDMVFAQIEAVAYTGAVRALVEMGIFEALPLDGTSLSADVLAEKLSVEKDLLVRLMRVVIPELFAEPKSQEYTHTPYSMVYLHPGIRGAFKLMLGEYTPVFNQLSEFFKTQGWKSPQDEHNNPYTFTHKTGDLTMWEHVKLDPVYFADWNAAMNAQGLATSFAISIFPFRSELSKLETTEESVLVVDVGGGLGHATMQIKGLIGDVKGKVILQDRKEVLEDIKEDLGAGIEKMPHDFFTPNPVKGAAIYYIRRCLHDWNDAKCIEILQNISCSMTKNSRLLIAEIVLPTTEVDVEGAWMDLTMMTFTGRERTEEQWVELLTAAGLKLEKTYGLAGTHHGVVEAYLK</sequence>
<dbReference type="InterPro" id="IPR036390">
    <property type="entry name" value="WH_DNA-bd_sf"/>
</dbReference>
<accession>A0A2J6QSZ7</accession>
<dbReference type="PROSITE" id="PS51683">
    <property type="entry name" value="SAM_OMT_II"/>
    <property type="match status" value="1"/>
</dbReference>
<dbReference type="Proteomes" id="UP000235786">
    <property type="component" value="Unassembled WGS sequence"/>
</dbReference>
<evidence type="ECO:0000256" key="3">
    <source>
        <dbReference type="ARBA" id="ARBA00022691"/>
    </source>
</evidence>
<dbReference type="GO" id="GO:0046983">
    <property type="term" value="F:protein dimerization activity"/>
    <property type="evidence" value="ECO:0007669"/>
    <property type="project" value="InterPro"/>
</dbReference>
<evidence type="ECO:0000313" key="7">
    <source>
        <dbReference type="Proteomes" id="UP000235786"/>
    </source>
</evidence>
<dbReference type="Pfam" id="PF08100">
    <property type="entry name" value="Dimerisation"/>
    <property type="match status" value="1"/>
</dbReference>
<dbReference type="InterPro" id="IPR029063">
    <property type="entry name" value="SAM-dependent_MTases_sf"/>
</dbReference>
<evidence type="ECO:0000256" key="2">
    <source>
        <dbReference type="ARBA" id="ARBA00022679"/>
    </source>
</evidence>
<protein>
    <submittedName>
        <fullName evidence="6">O-methyltransferas-like protein</fullName>
    </submittedName>
</protein>
<dbReference type="InterPro" id="IPR036388">
    <property type="entry name" value="WH-like_DNA-bd_sf"/>
</dbReference>
<dbReference type="SUPFAM" id="SSF46785">
    <property type="entry name" value="Winged helix' DNA-binding domain"/>
    <property type="match status" value="1"/>
</dbReference>
<dbReference type="EMBL" id="KZ613974">
    <property type="protein sequence ID" value="PMD29394.1"/>
    <property type="molecule type" value="Genomic_DNA"/>
</dbReference>
<keyword evidence="1" id="KW-0489">Methyltransferase</keyword>
<evidence type="ECO:0000256" key="1">
    <source>
        <dbReference type="ARBA" id="ARBA00022603"/>
    </source>
</evidence>
<keyword evidence="3" id="KW-0949">S-adenosyl-L-methionine</keyword>
<dbReference type="InterPro" id="IPR001077">
    <property type="entry name" value="COMT_C"/>
</dbReference>
<gene>
    <name evidence="6" type="ORF">L207DRAFT_642380</name>
</gene>
<proteinExistence type="predicted"/>
<dbReference type="PANTHER" id="PTHR43712:SF1">
    <property type="entry name" value="HYPOTHETICAL O-METHYLTRANSFERASE (EUROFUNG)-RELATED"/>
    <property type="match status" value="1"/>
</dbReference>
<dbReference type="AlphaFoldDB" id="A0A2J6QSZ7"/>
<dbReference type="Gene3D" id="1.10.10.10">
    <property type="entry name" value="Winged helix-like DNA-binding domain superfamily/Winged helix DNA-binding domain"/>
    <property type="match status" value="1"/>
</dbReference>
<dbReference type="GO" id="GO:0008171">
    <property type="term" value="F:O-methyltransferase activity"/>
    <property type="evidence" value="ECO:0007669"/>
    <property type="project" value="InterPro"/>
</dbReference>
<evidence type="ECO:0000259" key="5">
    <source>
        <dbReference type="Pfam" id="PF08100"/>
    </source>
</evidence>
<keyword evidence="7" id="KW-1185">Reference proteome</keyword>
<dbReference type="Gene3D" id="3.40.50.150">
    <property type="entry name" value="Vaccinia Virus protein VP39"/>
    <property type="match status" value="1"/>
</dbReference>
<dbReference type="PANTHER" id="PTHR43712">
    <property type="entry name" value="PUTATIVE (AFU_ORTHOLOGUE AFUA_4G14580)-RELATED"/>
    <property type="match status" value="1"/>
</dbReference>
<dbReference type="Pfam" id="PF00891">
    <property type="entry name" value="Methyltransf_2"/>
    <property type="match status" value="1"/>
</dbReference>